<evidence type="ECO:0000256" key="3">
    <source>
        <dbReference type="ARBA" id="ARBA00023002"/>
    </source>
</evidence>
<dbReference type="AlphaFoldDB" id="A0A9P4T3W0"/>
<proteinExistence type="inferred from homology"/>
<dbReference type="InterPro" id="IPR047122">
    <property type="entry name" value="Trans-enoyl_RdTase-like"/>
</dbReference>
<dbReference type="Gene3D" id="3.90.180.10">
    <property type="entry name" value="Medium-chain alcohol dehydrogenases, catalytic domain"/>
    <property type="match status" value="1"/>
</dbReference>
<feature type="domain" description="Enoyl reductase (ER)" evidence="4">
    <location>
        <begin position="13"/>
        <end position="352"/>
    </location>
</feature>
<dbReference type="InterPro" id="IPR011032">
    <property type="entry name" value="GroES-like_sf"/>
</dbReference>
<dbReference type="EMBL" id="SWKU01000048">
    <property type="protein sequence ID" value="KAF2993757.1"/>
    <property type="molecule type" value="Genomic_DNA"/>
</dbReference>
<name>A0A9P4T3W0_CURKU</name>
<dbReference type="OrthoDB" id="10257049at2759"/>
<dbReference type="Pfam" id="PF08240">
    <property type="entry name" value="ADH_N"/>
    <property type="match status" value="1"/>
</dbReference>
<dbReference type="CDD" id="cd08249">
    <property type="entry name" value="enoyl_reductase_like"/>
    <property type="match status" value="1"/>
</dbReference>
<comment type="subunit">
    <text evidence="2">Monomer.</text>
</comment>
<keyword evidence="3" id="KW-0560">Oxidoreductase</keyword>
<dbReference type="SMART" id="SM00829">
    <property type="entry name" value="PKS_ER"/>
    <property type="match status" value="1"/>
</dbReference>
<evidence type="ECO:0000259" key="4">
    <source>
        <dbReference type="SMART" id="SM00829"/>
    </source>
</evidence>
<dbReference type="Proteomes" id="UP000801428">
    <property type="component" value="Unassembled WGS sequence"/>
</dbReference>
<evidence type="ECO:0000313" key="6">
    <source>
        <dbReference type="Proteomes" id="UP000801428"/>
    </source>
</evidence>
<dbReference type="SUPFAM" id="SSF51735">
    <property type="entry name" value="NAD(P)-binding Rossmann-fold domains"/>
    <property type="match status" value="1"/>
</dbReference>
<evidence type="ECO:0000256" key="1">
    <source>
        <dbReference type="ARBA" id="ARBA00008072"/>
    </source>
</evidence>
<protein>
    <recommendedName>
        <fullName evidence="4">Enoyl reductase (ER) domain-containing protein</fullName>
    </recommendedName>
</protein>
<reference evidence="5" key="1">
    <citation type="submission" date="2019-04" db="EMBL/GenBank/DDBJ databases">
        <title>Sequencing of skin fungus with MAO and IRED activity.</title>
        <authorList>
            <person name="Marsaioli A.J."/>
            <person name="Bonatto J.M.C."/>
            <person name="Reis Junior O."/>
        </authorList>
    </citation>
    <scope>NUCLEOTIDE SEQUENCE</scope>
    <source>
        <strain evidence="5">30M1</strain>
    </source>
</reference>
<comment type="similarity">
    <text evidence="1">Belongs to the zinc-containing alcohol dehydrogenase family.</text>
</comment>
<sequence>MISERNTALFVDEACSFIVRKDLAVPDPGENEILVRTVYSGANPADLVHSLELGIRSTVLGYDFSGEVVFAAPSSKFKAGQLVAGYTPTSLGRPIKYGAHQDFLVCPEDMCFPVPEHIPMSHAAGLTTVTMTAADALFNLFKLPLPGQGHPEAEYNNPGPLLIWGASTSVGICALQFAKAIGCHPILVTASSSRHSELLELGASKCFDYASPTVISEIKAAIHELAGGKLSFALDAAGRDRDPTKPSHLEQCVEDPETEIACVILRSGTKMPLAVRHIDVTFHLKGMLDPLVIPASGEAHWRAWEALRWAVKNYSKTFRLPWINEYHVNAEKALEELNSIATLGKGAGKTIFSHPFSDI</sequence>
<dbReference type="InterPro" id="IPR013154">
    <property type="entry name" value="ADH-like_N"/>
</dbReference>
<organism evidence="5 6">
    <name type="scientific">Curvularia kusanoi</name>
    <name type="common">Cochliobolus kusanoi</name>
    <dbReference type="NCBI Taxonomy" id="90978"/>
    <lineage>
        <taxon>Eukaryota</taxon>
        <taxon>Fungi</taxon>
        <taxon>Dikarya</taxon>
        <taxon>Ascomycota</taxon>
        <taxon>Pezizomycotina</taxon>
        <taxon>Dothideomycetes</taxon>
        <taxon>Pleosporomycetidae</taxon>
        <taxon>Pleosporales</taxon>
        <taxon>Pleosporineae</taxon>
        <taxon>Pleosporaceae</taxon>
        <taxon>Curvularia</taxon>
    </lineage>
</organism>
<accession>A0A9P4T3W0</accession>
<dbReference type="InterPro" id="IPR036291">
    <property type="entry name" value="NAD(P)-bd_dom_sf"/>
</dbReference>
<comment type="caution">
    <text evidence="5">The sequence shown here is derived from an EMBL/GenBank/DDBJ whole genome shotgun (WGS) entry which is preliminary data.</text>
</comment>
<dbReference type="Pfam" id="PF00107">
    <property type="entry name" value="ADH_zinc_N"/>
    <property type="match status" value="1"/>
</dbReference>
<evidence type="ECO:0000313" key="5">
    <source>
        <dbReference type="EMBL" id="KAF2993757.1"/>
    </source>
</evidence>
<dbReference type="InterPro" id="IPR020843">
    <property type="entry name" value="ER"/>
</dbReference>
<gene>
    <name evidence="5" type="ORF">E8E13_001494</name>
</gene>
<evidence type="ECO:0000256" key="2">
    <source>
        <dbReference type="ARBA" id="ARBA00011245"/>
    </source>
</evidence>
<dbReference type="SUPFAM" id="SSF50129">
    <property type="entry name" value="GroES-like"/>
    <property type="match status" value="1"/>
</dbReference>
<dbReference type="GO" id="GO:0016651">
    <property type="term" value="F:oxidoreductase activity, acting on NAD(P)H"/>
    <property type="evidence" value="ECO:0007669"/>
    <property type="project" value="InterPro"/>
</dbReference>
<dbReference type="Gene3D" id="3.40.50.720">
    <property type="entry name" value="NAD(P)-binding Rossmann-like Domain"/>
    <property type="match status" value="1"/>
</dbReference>
<dbReference type="InterPro" id="IPR013149">
    <property type="entry name" value="ADH-like_C"/>
</dbReference>
<dbReference type="PANTHER" id="PTHR45348">
    <property type="entry name" value="HYPOTHETICAL OXIDOREDUCTASE (EUROFUNG)"/>
    <property type="match status" value="1"/>
</dbReference>
<dbReference type="PANTHER" id="PTHR45348:SF7">
    <property type="entry name" value="ZINC BINDING OXIDOREDUCTASE, PUTATIVE-RELATED"/>
    <property type="match status" value="1"/>
</dbReference>
<keyword evidence="6" id="KW-1185">Reference proteome</keyword>